<dbReference type="Gene3D" id="3.30.70.270">
    <property type="match status" value="1"/>
</dbReference>
<dbReference type="InterPro" id="IPR043128">
    <property type="entry name" value="Rev_trsase/Diguanyl_cyclase"/>
</dbReference>
<dbReference type="SUPFAM" id="SSF56672">
    <property type="entry name" value="DNA/RNA polymerases"/>
    <property type="match status" value="1"/>
</dbReference>
<dbReference type="AlphaFoldDB" id="A0A371F5E8"/>
<evidence type="ECO:0000256" key="1">
    <source>
        <dbReference type="SAM" id="MobiDB-lite"/>
    </source>
</evidence>
<gene>
    <name evidence="2" type="ORF">CR513_46949</name>
</gene>
<sequence>MEQKSNKNERKGANQERKNQKIGKELGIPSNKRGEEVSLLASMEKLLEEFKDVFLKDVPHGVATLERHLILCLDDLLDELHGSQIFSKIYLRSGYHQIRMREGDDWKTAFKTKFGL</sequence>
<proteinExistence type="predicted"/>
<name>A0A371F5E8_MUCPR</name>
<dbReference type="InterPro" id="IPR053134">
    <property type="entry name" value="RNA-dir_DNA_polymerase"/>
</dbReference>
<accession>A0A371F5E8</accession>
<dbReference type="PANTHER" id="PTHR24559">
    <property type="entry name" value="TRANSPOSON TY3-I GAG-POL POLYPROTEIN"/>
    <property type="match status" value="1"/>
</dbReference>
<dbReference type="OrthoDB" id="437338at2759"/>
<comment type="caution">
    <text evidence="2">The sequence shown here is derived from an EMBL/GenBank/DDBJ whole genome shotgun (WGS) entry which is preliminary data.</text>
</comment>
<reference evidence="2" key="1">
    <citation type="submission" date="2018-05" db="EMBL/GenBank/DDBJ databases">
        <title>Draft genome of Mucuna pruriens seed.</title>
        <authorList>
            <person name="Nnadi N.E."/>
            <person name="Vos R."/>
            <person name="Hasami M.H."/>
            <person name="Devisetty U.K."/>
            <person name="Aguiy J.C."/>
        </authorList>
    </citation>
    <scope>NUCLEOTIDE SEQUENCE [LARGE SCALE GENOMIC DNA]</scope>
    <source>
        <strain evidence="2">JCA_2017</strain>
    </source>
</reference>
<evidence type="ECO:0000313" key="3">
    <source>
        <dbReference type="Proteomes" id="UP000257109"/>
    </source>
</evidence>
<dbReference type="Proteomes" id="UP000257109">
    <property type="component" value="Unassembled WGS sequence"/>
</dbReference>
<dbReference type="STRING" id="157652.A0A371F5E8"/>
<dbReference type="Gene3D" id="3.10.10.10">
    <property type="entry name" value="HIV Type 1 Reverse Transcriptase, subunit A, domain 1"/>
    <property type="match status" value="1"/>
</dbReference>
<dbReference type="InterPro" id="IPR043502">
    <property type="entry name" value="DNA/RNA_pol_sf"/>
</dbReference>
<feature type="non-terminal residue" evidence="2">
    <location>
        <position position="1"/>
    </location>
</feature>
<keyword evidence="3" id="KW-1185">Reference proteome</keyword>
<dbReference type="EMBL" id="QJKJ01010521">
    <property type="protein sequence ID" value="RDX73455.1"/>
    <property type="molecule type" value="Genomic_DNA"/>
</dbReference>
<dbReference type="PANTHER" id="PTHR24559:SF437">
    <property type="entry name" value="RNA-DIRECTED DNA POLYMERASE HOMOLOG"/>
    <property type="match status" value="1"/>
</dbReference>
<feature type="region of interest" description="Disordered" evidence="1">
    <location>
        <begin position="1"/>
        <end position="29"/>
    </location>
</feature>
<feature type="compositionally biased region" description="Basic and acidic residues" evidence="1">
    <location>
        <begin position="1"/>
        <end position="24"/>
    </location>
</feature>
<organism evidence="2 3">
    <name type="scientific">Mucuna pruriens</name>
    <name type="common">Velvet bean</name>
    <name type="synonym">Dolichos pruriens</name>
    <dbReference type="NCBI Taxonomy" id="157652"/>
    <lineage>
        <taxon>Eukaryota</taxon>
        <taxon>Viridiplantae</taxon>
        <taxon>Streptophyta</taxon>
        <taxon>Embryophyta</taxon>
        <taxon>Tracheophyta</taxon>
        <taxon>Spermatophyta</taxon>
        <taxon>Magnoliopsida</taxon>
        <taxon>eudicotyledons</taxon>
        <taxon>Gunneridae</taxon>
        <taxon>Pentapetalae</taxon>
        <taxon>rosids</taxon>
        <taxon>fabids</taxon>
        <taxon>Fabales</taxon>
        <taxon>Fabaceae</taxon>
        <taxon>Papilionoideae</taxon>
        <taxon>50 kb inversion clade</taxon>
        <taxon>NPAAA clade</taxon>
        <taxon>indigoferoid/millettioid clade</taxon>
        <taxon>Phaseoleae</taxon>
        <taxon>Mucuna</taxon>
    </lineage>
</organism>
<evidence type="ECO:0000313" key="2">
    <source>
        <dbReference type="EMBL" id="RDX73455.1"/>
    </source>
</evidence>
<protein>
    <submittedName>
        <fullName evidence="2">Uncharacterized protein</fullName>
    </submittedName>
</protein>